<dbReference type="InterPro" id="IPR043502">
    <property type="entry name" value="DNA/RNA_pol_sf"/>
</dbReference>
<evidence type="ECO:0000256" key="1">
    <source>
        <dbReference type="PROSITE-ProRule" id="PRU00723"/>
    </source>
</evidence>
<evidence type="ECO:0000313" key="5">
    <source>
        <dbReference type="Proteomes" id="UP001642484"/>
    </source>
</evidence>
<name>A0ABP0RZ48_9DINO</name>
<dbReference type="EMBL" id="CAXAMN010026694">
    <property type="protein sequence ID" value="CAK9105157.1"/>
    <property type="molecule type" value="Genomic_DNA"/>
</dbReference>
<comment type="caution">
    <text evidence="4">The sequence shown here is derived from an EMBL/GenBank/DDBJ whole genome shotgun (WGS) entry which is preliminary data.</text>
</comment>
<organism evidence="4 5">
    <name type="scientific">Durusdinium trenchii</name>
    <dbReference type="NCBI Taxonomy" id="1381693"/>
    <lineage>
        <taxon>Eukaryota</taxon>
        <taxon>Sar</taxon>
        <taxon>Alveolata</taxon>
        <taxon>Dinophyceae</taxon>
        <taxon>Suessiales</taxon>
        <taxon>Symbiodiniaceae</taxon>
        <taxon>Durusdinium</taxon>
    </lineage>
</organism>
<gene>
    <name evidence="4" type="ORF">CCMP2556_LOCUS49235</name>
</gene>
<evidence type="ECO:0000256" key="2">
    <source>
        <dbReference type="SAM" id="MobiDB-lite"/>
    </source>
</evidence>
<evidence type="ECO:0000313" key="4">
    <source>
        <dbReference type="EMBL" id="CAK9105157.1"/>
    </source>
</evidence>
<feature type="zinc finger region" description="C3H1-type" evidence="1">
    <location>
        <begin position="424"/>
        <end position="455"/>
    </location>
</feature>
<proteinExistence type="predicted"/>
<dbReference type="SUPFAM" id="SSF56672">
    <property type="entry name" value="DNA/RNA polymerases"/>
    <property type="match status" value="1"/>
</dbReference>
<keyword evidence="5" id="KW-1185">Reference proteome</keyword>
<dbReference type="Proteomes" id="UP001642484">
    <property type="component" value="Unassembled WGS sequence"/>
</dbReference>
<protein>
    <recommendedName>
        <fullName evidence="3">C3H1-type domain-containing protein</fullName>
    </recommendedName>
</protein>
<reference evidence="4 5" key="1">
    <citation type="submission" date="2024-02" db="EMBL/GenBank/DDBJ databases">
        <authorList>
            <person name="Chen Y."/>
            <person name="Shah S."/>
            <person name="Dougan E. K."/>
            <person name="Thang M."/>
            <person name="Chan C."/>
        </authorList>
    </citation>
    <scope>NUCLEOTIDE SEQUENCE [LARGE SCALE GENOMIC DNA]</scope>
</reference>
<keyword evidence="1" id="KW-0863">Zinc-finger</keyword>
<feature type="domain" description="C3H1-type" evidence="3">
    <location>
        <begin position="424"/>
        <end position="455"/>
    </location>
</feature>
<feature type="region of interest" description="Disordered" evidence="2">
    <location>
        <begin position="379"/>
        <end position="404"/>
    </location>
</feature>
<accession>A0ABP0RZ48</accession>
<keyword evidence="1" id="KW-0862">Zinc</keyword>
<dbReference type="PROSITE" id="PS50103">
    <property type="entry name" value="ZF_C3H1"/>
    <property type="match status" value="1"/>
</dbReference>
<sequence length="1390" mass="154658">MPEPGAVSLLAAKRLRLTCLMKTDDQVKWEALKKFKAIVLDDPDGSKLGRCLVSAVRFLQSEQQWECSFNDAFEGKSTATLVKRSASLWRFKSWCEDNRMGAIISSSESTVYRYMQFLKEHGAPTTATSFLQAWTFLHHQIGLLGYPLEDILSSRVRGAARAMMSEKRVLQQAAPLSVKMIVALENVANFAPYPHRRIIAGHFLLCMGSSRFGDSIHLHKLEVTFHESLELVEAESKSFKTGLTEERKKSLLPLLSLGRFLGGQAWASKWIEERQKAQLGLDPSLPAYSEISNTWLDRRDLIGRYNAQVASGERDLLLDSANPAGSLALIQWKLAERTQGALTQRPDGTKPMQVVFNECMNHPEVQFCLIPRVKVAKADPPSLSSVQPNARNKPKGKGLGKVRNEFNKDPKQQALPEGCNQMTPQNKPICNTFNRGKCTFAKEGKRCKFGFHGDEPGGKRPRLETNEIPLSRRLPIFPDAQHSSRAIFCEVFAGCGRLSRFAQLAGFATLAIDGPRNQHLPESPILNLDLVEKPMQDCLLRVVSDIKPAFIHVAIPCGTGSRAREKPIPRHLKQAGAPEPRQLRDKNFLLGFPDLSPNERARVEAANELARFTIQLFSVAVAQGTIVCIENPLNSWMWGVLTHFANTLLPQNQAIVWHAMRNIEGDIFGEEDKLNGVADDESMQSGVYHTPSQFVSLAQMARHPCDHLFSVEDNTRDNLFDFLTKGPNYIAKQRIEFARRVAIMAKELQPEEDRFFSTLPMHAQSVLRGKRLLLFRELLKQCGCPDLEPANLILGTDLVGTPSKSPLFDTKIKPATWTPEYALLTSTWQRKKMEAKNIHGDDPELSVLLWDTTLKEVELGFLEGPFNDLEQVRKVVGQQLFVCSRRFVIVQSGKPRVIDDFKESGVNRTYTAIDKLALHDIDYIASLAHLISTTLSRAKANGGRVVIPRNDGRTLEGSLHPSFEGSIGWQGRCVDLSKAYKQVPVSSESRCFAVLMVHHPQTGEPTYFVSRSLPFGASASVYAFNRISQSLHHLSTVGCRILGGVFYDDFPLLEPESTCTLASHSFEGMVRSLGWSFTADPSKVVPFAPCFDVLGVRLSLGDLGEHGFNLGNKPSRIEKITGLLEEVIKKGSINVRQSQVIHGNLNFAMGFFLGHSLKIAARAFAFLSTGNSRCRKDDLVAVCKWTIDVMATVQPKHILPGDETRSVVVFTDAAYENDVATWGIVVLDAASGLRTSVGGIVPKQSVDAWHAFGVEQVITLAEAFAVLLARHMFRSFLLRRKVLFFVDNEGARFSLIKASSASLPLLLIVQLFHSCPEYDLCVPWIERVPSPSNIADLPSRDKNDDALRMIDGTPWSDLPSVDEVSKLCADFSGMPALLKFVEPTFDDSHL</sequence>
<evidence type="ECO:0000259" key="3">
    <source>
        <dbReference type="PROSITE" id="PS50103"/>
    </source>
</evidence>
<keyword evidence="1" id="KW-0479">Metal-binding</keyword>
<dbReference type="InterPro" id="IPR000571">
    <property type="entry name" value="Znf_CCCH"/>
</dbReference>